<feature type="coiled-coil region" evidence="1">
    <location>
        <begin position="597"/>
        <end position="631"/>
    </location>
</feature>
<organism evidence="3">
    <name type="scientific">Planktothricoides raciborskii GIHE-MW2</name>
    <dbReference type="NCBI Taxonomy" id="2792601"/>
    <lineage>
        <taxon>Bacteria</taxon>
        <taxon>Bacillati</taxon>
        <taxon>Cyanobacteriota</taxon>
        <taxon>Cyanophyceae</taxon>
        <taxon>Oscillatoriophycideae</taxon>
        <taxon>Oscillatoriales</taxon>
        <taxon>Oscillatoriaceae</taxon>
        <taxon>Planktothricoides</taxon>
    </lineage>
</organism>
<dbReference type="SUPFAM" id="SSF52490">
    <property type="entry name" value="Tubulin nucleotide-binding domain-like"/>
    <property type="match status" value="1"/>
</dbReference>
<dbReference type="InterPro" id="IPR026870">
    <property type="entry name" value="Zinc_ribbon_dom"/>
</dbReference>
<dbReference type="EMBL" id="CP159837">
    <property type="protein sequence ID" value="XCM38296.1"/>
    <property type="molecule type" value="Genomic_DNA"/>
</dbReference>
<reference evidence="3" key="1">
    <citation type="submission" date="2024-07" db="EMBL/GenBank/DDBJ databases">
        <authorList>
            <person name="Kim Y.J."/>
            <person name="Jeong J.Y."/>
        </authorList>
    </citation>
    <scope>NUCLEOTIDE SEQUENCE</scope>
    <source>
        <strain evidence="3">GIHE-MW2</strain>
    </source>
</reference>
<dbReference type="Gene3D" id="3.40.50.1440">
    <property type="entry name" value="Tubulin/FtsZ, GTPase domain"/>
    <property type="match status" value="1"/>
</dbReference>
<dbReference type="InterPro" id="IPR025904">
    <property type="entry name" value="Tubulin-like"/>
</dbReference>
<proteinExistence type="predicted"/>
<dbReference type="InterPro" id="IPR036525">
    <property type="entry name" value="Tubulin/FtsZ_GTPase_sf"/>
</dbReference>
<evidence type="ECO:0000256" key="1">
    <source>
        <dbReference type="SAM" id="Coils"/>
    </source>
</evidence>
<gene>
    <name evidence="3" type="ORF">ABWT76_001133</name>
</gene>
<dbReference type="RefSeq" id="WP_354635782.1">
    <property type="nucleotide sequence ID" value="NZ_CP159837.1"/>
</dbReference>
<dbReference type="Pfam" id="PF13240">
    <property type="entry name" value="Zn_Ribbon_1"/>
    <property type="match status" value="1"/>
</dbReference>
<evidence type="ECO:0000313" key="3">
    <source>
        <dbReference type="EMBL" id="XCM38296.1"/>
    </source>
</evidence>
<sequence length="1103" mass="124953">MAVTVEEKSMVPTVLIGVGGTGHEVLARVRRLVEETYGSLNNFPLISFLIIDTDKEYKVTSPNAAGSAFKDSEKLWASVSGRQVRDMMDNMQNYPWIAQWFPTELERNLSAIEAGAGQIRGCGRFAFFCNYHKIQKAFNQAAERVKGHENIMLDKYGIKVVTNSLNVFVVGSLSGGTGSGMMIDLGYCVRHWLKGQSSPLVTGIAPTPEAFAGINVGDRVLANGYAAMMELSYFSDHRTEYVAQYSSSLMDEIRQKLPPFDFTYLVGTKNGESEFGLEAIRELIAQNIFLDLTSDFAPHKRSIRDNIKGAWAAADPGGRGYPKNFMSFGLSTLEIPIAQIRTSLASRLGADFIRWWLNESVQLPPQMFELIQNDLLKRMRLTDIELIMDLSAAGDKSYLAEISSWVNSIRNEIAKENLLQCTQQGVGGVMGAEKGKILQFVDGYLSPKVEEYRSNHLRELSPDERLHGDFLQKMYDNRNRTIIQGRKALEEEFYRILEDRNRGPKFADSFISIMRQIFTASAEKFRREAEKVWQPNEEKRQKQYEDALQDIAHFKDKFGLTKQAKMEEYCQSALGGLEGSLIATIQRKARFLGLEVIARLQEHLDELERRLARFNQKLRQWRDNFQKLADAQADSADALVINGIKLYDRQELNDLYQDLVEQYAGSTEGSKSKYHIGMDGICRNLSDQTLAEASPLWKQNRTSNEVMRLFNLPELADVQDDDFIEIITQKSQRVITDAPNSSRLKKELAACDRIFKIFNNDPGEIRTQLGIAYSKSKPLILLNQAVMSGKDAGFTPATNVKVAVIGGRNPVDPAAIKLLPLLEERVGSKDAVTPLGEAERHRVVFVQETGGFSLRSIDGMRELRQSYQDWKGQTIEAKRAQLRGESKDPPIPVHIQKEPPFWDIFPENPQIYQLVVEARSLKVLRVEENRSTKEKVIRYTRKTVIGEENVDIASTWEEAVQVLEVLACRGDREEIERQVKAKLEQADSDREKQQLYQQFMAYLNQRQIELEKEGGKDSLIYKREATIIQNVITRYKLPVTATTTEKTPEKTIEISKETPKISQPVPPVDQTPQQNHVFCTNCGTKNPTNSKFCYKCGNQLVSL</sequence>
<dbReference type="AlphaFoldDB" id="A0AAU8JHT3"/>
<accession>A0AAU8JHT3</accession>
<dbReference type="Pfam" id="PF13809">
    <property type="entry name" value="Tubulin_2"/>
    <property type="match status" value="1"/>
</dbReference>
<keyword evidence="1" id="KW-0175">Coiled coil</keyword>
<protein>
    <submittedName>
        <fullName evidence="3">Tubulin-like doman-containing protein</fullName>
    </submittedName>
</protein>
<feature type="domain" description="Zinc-ribbon" evidence="2">
    <location>
        <begin position="1078"/>
        <end position="1100"/>
    </location>
</feature>
<evidence type="ECO:0000259" key="2">
    <source>
        <dbReference type="Pfam" id="PF13240"/>
    </source>
</evidence>
<name>A0AAU8JHT3_9CYAN</name>